<dbReference type="PANTHER" id="PTHR10241:SF22">
    <property type="entry name" value="SYNTAXIN-BINDING PROTEIN 5"/>
    <property type="match status" value="1"/>
</dbReference>
<name>A0ABU7BJX4_9TELE</name>
<comment type="caution">
    <text evidence="1">The sequence shown here is derived from an EMBL/GenBank/DDBJ whole genome shotgun (WGS) entry which is preliminary data.</text>
</comment>
<feature type="non-terminal residue" evidence="1">
    <location>
        <position position="1"/>
    </location>
</feature>
<dbReference type="SUPFAM" id="SSF50978">
    <property type="entry name" value="WD40 repeat-like"/>
    <property type="match status" value="1"/>
</dbReference>
<keyword evidence="2" id="KW-1185">Reference proteome</keyword>
<evidence type="ECO:0000313" key="1">
    <source>
        <dbReference type="EMBL" id="MED6250049.1"/>
    </source>
</evidence>
<dbReference type="InterPro" id="IPR036322">
    <property type="entry name" value="WD40_repeat_dom_sf"/>
</dbReference>
<organism evidence="1 2">
    <name type="scientific">Ataeniobius toweri</name>
    <dbReference type="NCBI Taxonomy" id="208326"/>
    <lineage>
        <taxon>Eukaryota</taxon>
        <taxon>Metazoa</taxon>
        <taxon>Chordata</taxon>
        <taxon>Craniata</taxon>
        <taxon>Vertebrata</taxon>
        <taxon>Euteleostomi</taxon>
        <taxon>Actinopterygii</taxon>
        <taxon>Neopterygii</taxon>
        <taxon>Teleostei</taxon>
        <taxon>Neoteleostei</taxon>
        <taxon>Acanthomorphata</taxon>
        <taxon>Ovalentaria</taxon>
        <taxon>Atherinomorphae</taxon>
        <taxon>Cyprinodontiformes</taxon>
        <taxon>Goodeidae</taxon>
        <taxon>Ataeniobius</taxon>
    </lineage>
</organism>
<accession>A0ABU7BJX4</accession>
<protein>
    <submittedName>
        <fullName evidence="1">Syntaxin-binding protein 5</fullName>
    </submittedName>
</protein>
<dbReference type="Proteomes" id="UP001345963">
    <property type="component" value="Unassembled WGS sequence"/>
</dbReference>
<proteinExistence type="predicted"/>
<evidence type="ECO:0000313" key="2">
    <source>
        <dbReference type="Proteomes" id="UP001345963"/>
    </source>
</evidence>
<sequence>SSKSHPGPVVHISDNPMDEGKLIIGFESGIVVLWDLKSKKADYRYTYDEVGKSPCFIYSLSVLPLYFNLQ</sequence>
<dbReference type="PANTHER" id="PTHR10241">
    <property type="entry name" value="LETHAL 2 GIANT LARVAE PROTEIN"/>
    <property type="match status" value="1"/>
</dbReference>
<dbReference type="EMBL" id="JAHUTI010054526">
    <property type="protein sequence ID" value="MED6250049.1"/>
    <property type="molecule type" value="Genomic_DNA"/>
</dbReference>
<gene>
    <name evidence="1" type="primary">STXBP5_2</name>
    <name evidence="1" type="ORF">ATANTOWER_023863</name>
</gene>
<reference evidence="1 2" key="1">
    <citation type="submission" date="2021-07" db="EMBL/GenBank/DDBJ databases">
        <authorList>
            <person name="Palmer J.M."/>
        </authorList>
    </citation>
    <scope>NUCLEOTIDE SEQUENCE [LARGE SCALE GENOMIC DNA]</scope>
    <source>
        <strain evidence="1 2">AT_MEX2019</strain>
        <tissue evidence="1">Muscle</tissue>
    </source>
</reference>